<dbReference type="EMBL" id="JAGIYY010000001">
    <property type="protein sequence ID" value="MBP0438158.1"/>
    <property type="molecule type" value="Genomic_DNA"/>
</dbReference>
<proteinExistence type="predicted"/>
<evidence type="ECO:0000313" key="3">
    <source>
        <dbReference type="Proteomes" id="UP000666240"/>
    </source>
</evidence>
<feature type="transmembrane region" description="Helical" evidence="1">
    <location>
        <begin position="25"/>
        <end position="51"/>
    </location>
</feature>
<organism evidence="2 3">
    <name type="scientific">Tianweitania sediminis</name>
    <dbReference type="NCBI Taxonomy" id="1502156"/>
    <lineage>
        <taxon>Bacteria</taxon>
        <taxon>Pseudomonadati</taxon>
        <taxon>Pseudomonadota</taxon>
        <taxon>Alphaproteobacteria</taxon>
        <taxon>Hyphomicrobiales</taxon>
        <taxon>Phyllobacteriaceae</taxon>
        <taxon>Tianweitania</taxon>
    </lineage>
</organism>
<dbReference type="AlphaFoldDB" id="A0A8J7QWV7"/>
<keyword evidence="1" id="KW-1133">Transmembrane helix</keyword>
<evidence type="ECO:0000313" key="2">
    <source>
        <dbReference type="EMBL" id="MBP0438158.1"/>
    </source>
</evidence>
<feature type="transmembrane region" description="Helical" evidence="1">
    <location>
        <begin position="97"/>
        <end position="115"/>
    </location>
</feature>
<protein>
    <submittedName>
        <fullName evidence="2">Uncharacterized protein</fullName>
    </submittedName>
</protein>
<accession>A0A8J7QWV7</accession>
<gene>
    <name evidence="2" type="ORF">J5Y06_05825</name>
</gene>
<reference evidence="2" key="1">
    <citation type="submission" date="2021-03" db="EMBL/GenBank/DDBJ databases">
        <title>Genome sequencing and assembly of Tianweitania sediminis.</title>
        <authorList>
            <person name="Chhetri G."/>
        </authorList>
    </citation>
    <scope>NUCLEOTIDE SEQUENCE</scope>
    <source>
        <strain evidence="2">Z8</strain>
    </source>
</reference>
<keyword evidence="1" id="KW-0812">Transmembrane</keyword>
<keyword evidence="3" id="KW-1185">Reference proteome</keyword>
<feature type="transmembrane region" description="Helical" evidence="1">
    <location>
        <begin position="57"/>
        <end position="77"/>
    </location>
</feature>
<dbReference type="Proteomes" id="UP000666240">
    <property type="component" value="Unassembled WGS sequence"/>
</dbReference>
<dbReference type="RefSeq" id="WP_209334081.1">
    <property type="nucleotide sequence ID" value="NZ_JAGIYY010000001.1"/>
</dbReference>
<name>A0A8J7QWV7_9HYPH</name>
<comment type="caution">
    <text evidence="2">The sequence shown here is derived from an EMBL/GenBank/DDBJ whole genome shotgun (WGS) entry which is preliminary data.</text>
</comment>
<sequence>MIGPLIAAFVSGEAGLAVARTKRALAAYLVAGIFALLGAIFVLIAVFGYLARIYGPVTTAGWFAIVFFLIAGGIVAVHRVKAGIEERRIAQKRRTDLVGLGTTAAVAAIPSLMQGRRRRGAGLAAAASPVALALAYFMYRRHRGAHRSDL</sequence>
<keyword evidence="1" id="KW-0472">Membrane</keyword>
<evidence type="ECO:0000256" key="1">
    <source>
        <dbReference type="SAM" id="Phobius"/>
    </source>
</evidence>
<feature type="transmembrane region" description="Helical" evidence="1">
    <location>
        <begin position="121"/>
        <end position="139"/>
    </location>
</feature>